<evidence type="ECO:0000256" key="1">
    <source>
        <dbReference type="SAM" id="Phobius"/>
    </source>
</evidence>
<dbReference type="HOGENOM" id="CLU_2012323_0_0_9"/>
<evidence type="ECO:0000313" key="2">
    <source>
        <dbReference type="EMBL" id="EHO51726.1"/>
    </source>
</evidence>
<keyword evidence="1" id="KW-0472">Membrane</keyword>
<dbReference type="PATRIC" id="fig|797516.3.peg.1240"/>
<feature type="transmembrane region" description="Helical" evidence="1">
    <location>
        <begin position="44"/>
        <end position="68"/>
    </location>
</feature>
<keyword evidence="1" id="KW-0812">Transmembrane</keyword>
<sequence length="123" mass="13865">MADILRQEFYKVWHKRSTVYTPLVIFVLMGIVGAMTIHSSDARFYISAGFAGFQWAMIMLIVIAANTISSEFEYGTIKHLIVQGNGRTLVFLAKFLVIGAYDIYLHGLVFGLTLILKPLIYGR</sequence>
<comment type="caution">
    <text evidence="2">The sequence shown here is derived from an EMBL/GenBank/DDBJ whole genome shotgun (WGS) entry which is preliminary data.</text>
</comment>
<keyword evidence="1" id="KW-1133">Transmembrane helix</keyword>
<dbReference type="AlphaFoldDB" id="H1LFL1"/>
<dbReference type="Pfam" id="PF12730">
    <property type="entry name" value="ABC2_membrane_4"/>
    <property type="match status" value="1"/>
</dbReference>
<organism evidence="2 3">
    <name type="scientific">Lentilactobacillus kisonensis F0435</name>
    <dbReference type="NCBI Taxonomy" id="797516"/>
    <lineage>
        <taxon>Bacteria</taxon>
        <taxon>Bacillati</taxon>
        <taxon>Bacillota</taxon>
        <taxon>Bacilli</taxon>
        <taxon>Lactobacillales</taxon>
        <taxon>Lactobacillaceae</taxon>
        <taxon>Lentilactobacillus</taxon>
    </lineage>
</organism>
<feature type="transmembrane region" description="Helical" evidence="1">
    <location>
        <begin position="89"/>
        <end position="116"/>
    </location>
</feature>
<name>H1LFL1_9LACO</name>
<dbReference type="RefSeq" id="WP_008856562.1">
    <property type="nucleotide sequence ID" value="NZ_JH591034.1"/>
</dbReference>
<dbReference type="OrthoDB" id="2295852at2"/>
<evidence type="ECO:0008006" key="4">
    <source>
        <dbReference type="Google" id="ProtNLM"/>
    </source>
</evidence>
<dbReference type="STRING" id="797516.HMPREF9104_01387"/>
<evidence type="ECO:0000313" key="3">
    <source>
        <dbReference type="Proteomes" id="UP000005025"/>
    </source>
</evidence>
<reference evidence="2 3" key="1">
    <citation type="submission" date="2011-09" db="EMBL/GenBank/DDBJ databases">
        <authorList>
            <person name="Weinstock G."/>
            <person name="Sodergren E."/>
            <person name="Clifton S."/>
            <person name="Fulton L."/>
            <person name="Fulton B."/>
            <person name="Courtney L."/>
            <person name="Fronick C."/>
            <person name="Harrison M."/>
            <person name="Strong C."/>
            <person name="Farmer C."/>
            <person name="Delahaunty K."/>
            <person name="Markovic C."/>
            <person name="Hall O."/>
            <person name="Minx P."/>
            <person name="Tomlinson C."/>
            <person name="Mitreva M."/>
            <person name="Hou S."/>
            <person name="Chen J."/>
            <person name="Wollam A."/>
            <person name="Pepin K.H."/>
            <person name="Johnson M."/>
            <person name="Bhonagiri V."/>
            <person name="Zhang X."/>
            <person name="Suruliraj S."/>
            <person name="Warren W."/>
            <person name="Chinwalla A."/>
            <person name="Mardis E.R."/>
            <person name="Wilson R.K."/>
        </authorList>
    </citation>
    <scope>NUCLEOTIDE SEQUENCE [LARGE SCALE GENOMIC DNA]</scope>
    <source>
        <strain evidence="2 3">F0435</strain>
    </source>
</reference>
<dbReference type="EMBL" id="AGRJ01000131">
    <property type="protein sequence ID" value="EHO51726.1"/>
    <property type="molecule type" value="Genomic_DNA"/>
</dbReference>
<accession>H1LFL1</accession>
<feature type="transmembrane region" description="Helical" evidence="1">
    <location>
        <begin position="20"/>
        <end position="38"/>
    </location>
</feature>
<protein>
    <recommendedName>
        <fullName evidence="4">ABC-2 type transporter domain-containing protein</fullName>
    </recommendedName>
</protein>
<dbReference type="Proteomes" id="UP000005025">
    <property type="component" value="Unassembled WGS sequence"/>
</dbReference>
<gene>
    <name evidence="2" type="ORF">HMPREF9104_01387</name>
</gene>
<proteinExistence type="predicted"/>